<dbReference type="Proteomes" id="UP000570823">
    <property type="component" value="Unassembled WGS sequence"/>
</dbReference>
<name>A0A7K4HKW6_9EURY</name>
<evidence type="ECO:0000256" key="2">
    <source>
        <dbReference type="ARBA" id="ARBA00022448"/>
    </source>
</evidence>
<dbReference type="InterPro" id="IPR035906">
    <property type="entry name" value="MetI-like_sf"/>
</dbReference>
<keyword evidence="6 8" id="KW-1133">Transmembrane helix</keyword>
<dbReference type="SUPFAM" id="SSF161098">
    <property type="entry name" value="MetI-like"/>
    <property type="match status" value="1"/>
</dbReference>
<organism evidence="10 11">
    <name type="scientific">Methanofollis tationis</name>
    <dbReference type="NCBI Taxonomy" id="81417"/>
    <lineage>
        <taxon>Archaea</taxon>
        <taxon>Methanobacteriati</taxon>
        <taxon>Methanobacteriota</taxon>
        <taxon>Stenosarchaea group</taxon>
        <taxon>Methanomicrobia</taxon>
        <taxon>Methanomicrobiales</taxon>
        <taxon>Methanomicrobiaceae</taxon>
        <taxon>Methanofollis</taxon>
    </lineage>
</organism>
<keyword evidence="3" id="KW-1003">Cell membrane</keyword>
<dbReference type="RefSeq" id="WP_176787460.1">
    <property type="nucleotide sequence ID" value="NZ_JABXWR010000001.1"/>
</dbReference>
<evidence type="ECO:0000256" key="5">
    <source>
        <dbReference type="ARBA" id="ARBA00022970"/>
    </source>
</evidence>
<evidence type="ECO:0000256" key="6">
    <source>
        <dbReference type="ARBA" id="ARBA00022989"/>
    </source>
</evidence>
<dbReference type="InterPro" id="IPR010065">
    <property type="entry name" value="AA_ABC_transptr_permease_3TM"/>
</dbReference>
<dbReference type="EMBL" id="JABXWR010000001">
    <property type="protein sequence ID" value="NVO65916.1"/>
    <property type="molecule type" value="Genomic_DNA"/>
</dbReference>
<comment type="caution">
    <text evidence="10">The sequence shown here is derived from an EMBL/GenBank/DDBJ whole genome shotgun (WGS) entry which is preliminary data.</text>
</comment>
<sequence>MTDTVALVFQAVPYLLSGAGITLGLVVVSLLVGLLMGVPMAVAQVYGPRSVRGVIAIYVWIFRGLPNLVLLFLFYFGIYPLLGLDVPPFLVAVTVLGLRSGAYQSQIFRGAIQSIGEGQMTAARSLGMSTPQAITSIVLPQAMRIALPGWSNEYPILLTDSAVCYAIGVMEILTRADQIVALTAEPMTIYLVAAAIFILLNYGGVWIFAWIEKRVNIPGFGKGAL</sequence>
<comment type="subcellular location">
    <subcellularLocation>
        <location evidence="1 8">Cell membrane</location>
        <topology evidence="1 8">Multi-pass membrane protein</topology>
    </subcellularLocation>
</comment>
<dbReference type="GO" id="GO:0006865">
    <property type="term" value="P:amino acid transport"/>
    <property type="evidence" value="ECO:0007669"/>
    <property type="project" value="UniProtKB-KW"/>
</dbReference>
<gene>
    <name evidence="10" type="ORF">HWN36_00940</name>
</gene>
<evidence type="ECO:0000256" key="3">
    <source>
        <dbReference type="ARBA" id="ARBA00022475"/>
    </source>
</evidence>
<keyword evidence="7 8" id="KW-0472">Membrane</keyword>
<keyword evidence="5" id="KW-0029">Amino-acid transport</keyword>
<feature type="domain" description="ABC transmembrane type-1" evidence="9">
    <location>
        <begin position="19"/>
        <end position="200"/>
    </location>
</feature>
<evidence type="ECO:0000313" key="11">
    <source>
        <dbReference type="Proteomes" id="UP000570823"/>
    </source>
</evidence>
<keyword evidence="11" id="KW-1185">Reference proteome</keyword>
<evidence type="ECO:0000256" key="8">
    <source>
        <dbReference type="RuleBase" id="RU363032"/>
    </source>
</evidence>
<dbReference type="Pfam" id="PF00528">
    <property type="entry name" value="BPD_transp_1"/>
    <property type="match status" value="1"/>
</dbReference>
<dbReference type="PROSITE" id="PS50928">
    <property type="entry name" value="ABC_TM1"/>
    <property type="match status" value="1"/>
</dbReference>
<dbReference type="NCBIfam" id="TIGR01726">
    <property type="entry name" value="HEQRo_perm_3TM"/>
    <property type="match status" value="1"/>
</dbReference>
<dbReference type="AlphaFoldDB" id="A0A7K4HKW6"/>
<evidence type="ECO:0000256" key="4">
    <source>
        <dbReference type="ARBA" id="ARBA00022692"/>
    </source>
</evidence>
<accession>A0A7K4HKW6</accession>
<dbReference type="PANTHER" id="PTHR30614:SF0">
    <property type="entry name" value="L-CYSTINE TRANSPORT SYSTEM PERMEASE PROTEIN TCYL"/>
    <property type="match status" value="1"/>
</dbReference>
<keyword evidence="2 8" id="KW-0813">Transport</keyword>
<evidence type="ECO:0000313" key="10">
    <source>
        <dbReference type="EMBL" id="NVO65916.1"/>
    </source>
</evidence>
<dbReference type="GO" id="GO:0043190">
    <property type="term" value="C:ATP-binding cassette (ABC) transporter complex"/>
    <property type="evidence" value="ECO:0007669"/>
    <property type="project" value="InterPro"/>
</dbReference>
<evidence type="ECO:0000256" key="7">
    <source>
        <dbReference type="ARBA" id="ARBA00023136"/>
    </source>
</evidence>
<feature type="transmembrane region" description="Helical" evidence="8">
    <location>
        <begin position="189"/>
        <end position="211"/>
    </location>
</feature>
<dbReference type="InterPro" id="IPR043429">
    <property type="entry name" value="ArtM/GltK/GlnP/TcyL/YhdX-like"/>
</dbReference>
<keyword evidence="4 8" id="KW-0812">Transmembrane</keyword>
<comment type="similarity">
    <text evidence="8">Belongs to the binding-protein-dependent transport system permease family.</text>
</comment>
<feature type="transmembrane region" description="Helical" evidence="8">
    <location>
        <begin position="20"/>
        <end position="43"/>
    </location>
</feature>
<feature type="transmembrane region" description="Helical" evidence="8">
    <location>
        <begin position="55"/>
        <end position="78"/>
    </location>
</feature>
<reference evidence="10 11" key="1">
    <citation type="submission" date="2020-06" db="EMBL/GenBank/DDBJ databases">
        <title>Methanofollis fontis sp. nov., a methanogen isolated from marine sediments near a cold seep at Four-Way Closure Ridge offshore southwestern Taiwan.</title>
        <authorList>
            <person name="Chen S.-C."/>
            <person name="Teng N.-H."/>
            <person name="Lin Y.-S."/>
            <person name="Lai M.-C."/>
            <person name="Chen H.-H."/>
            <person name="Wang C.-C."/>
        </authorList>
    </citation>
    <scope>NUCLEOTIDE SEQUENCE [LARGE SCALE GENOMIC DNA]</scope>
    <source>
        <strain evidence="10 11">DSM 2702</strain>
    </source>
</reference>
<dbReference type="PANTHER" id="PTHR30614">
    <property type="entry name" value="MEMBRANE COMPONENT OF AMINO ACID ABC TRANSPORTER"/>
    <property type="match status" value="1"/>
</dbReference>
<evidence type="ECO:0000256" key="1">
    <source>
        <dbReference type="ARBA" id="ARBA00004651"/>
    </source>
</evidence>
<dbReference type="CDD" id="cd06261">
    <property type="entry name" value="TM_PBP2"/>
    <property type="match status" value="1"/>
</dbReference>
<dbReference type="GO" id="GO:0022857">
    <property type="term" value="F:transmembrane transporter activity"/>
    <property type="evidence" value="ECO:0007669"/>
    <property type="project" value="InterPro"/>
</dbReference>
<dbReference type="Gene3D" id="1.10.3720.10">
    <property type="entry name" value="MetI-like"/>
    <property type="match status" value="1"/>
</dbReference>
<protein>
    <submittedName>
        <fullName evidence="10">Amino acid ABC transporter permease</fullName>
    </submittedName>
</protein>
<proteinExistence type="inferred from homology"/>
<evidence type="ECO:0000259" key="9">
    <source>
        <dbReference type="PROSITE" id="PS50928"/>
    </source>
</evidence>
<dbReference type="InterPro" id="IPR000515">
    <property type="entry name" value="MetI-like"/>
</dbReference>